<keyword evidence="4" id="KW-1185">Reference proteome</keyword>
<dbReference type="Pfam" id="PF13449">
    <property type="entry name" value="Phytase-like"/>
    <property type="match status" value="1"/>
</dbReference>
<dbReference type="PATRIC" id="fig|710685.3.peg.4376"/>
<evidence type="ECO:0000313" key="4">
    <source>
        <dbReference type="Proteomes" id="UP000005442"/>
    </source>
</evidence>
<organism evidence="3 4">
    <name type="scientific">Mycolicibacterium rhodesiae (strain NBB3)</name>
    <name type="common">Mycobacterium rhodesiae</name>
    <dbReference type="NCBI Taxonomy" id="710685"/>
    <lineage>
        <taxon>Bacteria</taxon>
        <taxon>Bacillati</taxon>
        <taxon>Actinomycetota</taxon>
        <taxon>Actinomycetes</taxon>
        <taxon>Mycobacteriales</taxon>
        <taxon>Mycobacteriaceae</taxon>
        <taxon>Mycolicibacterium</taxon>
    </lineage>
</organism>
<dbReference type="EMBL" id="CP003169">
    <property type="protein sequence ID" value="AEV74861.1"/>
    <property type="molecule type" value="Genomic_DNA"/>
</dbReference>
<dbReference type="eggNOG" id="COG4222">
    <property type="taxonomic scope" value="Bacteria"/>
</dbReference>
<dbReference type="STRING" id="710685.MycrhN_4362"/>
<dbReference type="SUPFAM" id="SSF63829">
    <property type="entry name" value="Calcium-dependent phosphotriesterase"/>
    <property type="match status" value="1"/>
</dbReference>
<evidence type="ECO:0000259" key="2">
    <source>
        <dbReference type="Pfam" id="PF13449"/>
    </source>
</evidence>
<dbReference type="PANTHER" id="PTHR37957:SF1">
    <property type="entry name" value="PHYTASE-LIKE DOMAIN-CONTAINING PROTEIN"/>
    <property type="match status" value="1"/>
</dbReference>
<dbReference type="RefSeq" id="WP_014212609.1">
    <property type="nucleotide sequence ID" value="NC_016604.1"/>
</dbReference>
<evidence type="ECO:0000313" key="3">
    <source>
        <dbReference type="EMBL" id="AEV74861.1"/>
    </source>
</evidence>
<proteinExistence type="predicted"/>
<dbReference type="InterPro" id="IPR027372">
    <property type="entry name" value="Phytase-like_dom"/>
</dbReference>
<feature type="domain" description="Phytase-like" evidence="2">
    <location>
        <begin position="46"/>
        <end position="354"/>
    </location>
</feature>
<feature type="signal peptide" evidence="1">
    <location>
        <begin position="1"/>
        <end position="23"/>
    </location>
</feature>
<name>G8RLN8_MYCRN</name>
<protein>
    <recommendedName>
        <fullName evidence="2">Phytase-like domain-containing protein</fullName>
    </recommendedName>
</protein>
<dbReference type="HOGENOM" id="CLU_047242_1_0_11"/>
<sequence length="367" mass="39713">MRVLFRMAVVCCLLLPMCGVASATTAEPTYLGQQQFASDTVFDSTVVGGLSGISYDPGSQLYYIISDDRSSKNAARFYTARITLSDNTIDHVEFVSTRPWLDVSGEAFPRLDTTARPPVVPPDPEGIAFDERRKLLYWSSEGERIADDPHGPVLRDPWVRIATLDGGYVGEFALPPMLRMSAEPTGPRQNNVLEGLTLSPSGRYLWAGMEGPGYNDGETPTETAGALTRITRFDVESRVATAQYAYPLDPVTAGAGGGNGLSDLVALDDENFLAIERGFGTHTAARIYRVSVGDAEDVLARPSLTGPSVRTMRKTLLVDLANTIQPLDNVEGITMGPLLPDGRQSLVLVSDDNFSPTQITQFLAFAL</sequence>
<evidence type="ECO:0000256" key="1">
    <source>
        <dbReference type="SAM" id="SignalP"/>
    </source>
</evidence>
<dbReference type="Proteomes" id="UP000005442">
    <property type="component" value="Chromosome"/>
</dbReference>
<accession>G8RLN8</accession>
<dbReference type="AlphaFoldDB" id="G8RLN8"/>
<dbReference type="PANTHER" id="PTHR37957">
    <property type="entry name" value="BLR7070 PROTEIN"/>
    <property type="match status" value="1"/>
</dbReference>
<reference evidence="3 4" key="1">
    <citation type="submission" date="2011-12" db="EMBL/GenBank/DDBJ databases">
        <title>Complete sequence of Mycobacterium rhodesiae NBB3.</title>
        <authorList>
            <consortium name="US DOE Joint Genome Institute"/>
            <person name="Lucas S."/>
            <person name="Han J."/>
            <person name="Lapidus A."/>
            <person name="Cheng J.-F."/>
            <person name="Goodwin L."/>
            <person name="Pitluck S."/>
            <person name="Peters L."/>
            <person name="Mikhailova N."/>
            <person name="Gu W."/>
            <person name="Detter J.C."/>
            <person name="Han C."/>
            <person name="Tapia R."/>
            <person name="Land M."/>
            <person name="Hauser L."/>
            <person name="Kyrpides N."/>
            <person name="Ivanova N."/>
            <person name="Pagani I."/>
            <person name="Mattes T."/>
            <person name="Holmes A."/>
            <person name="Rutledge P."/>
            <person name="Paulsen I."/>
            <person name="Coleman N."/>
            <person name="Woyke T."/>
        </authorList>
    </citation>
    <scope>NUCLEOTIDE SEQUENCE [LARGE SCALE GENOMIC DNA]</scope>
    <source>
        <strain evidence="3 4">NBB3</strain>
    </source>
</reference>
<gene>
    <name evidence="3" type="ordered locus">MycrhN_4362</name>
</gene>
<dbReference type="KEGG" id="mrh:MycrhN_4362"/>
<feature type="chain" id="PRO_5003515968" description="Phytase-like domain-containing protein" evidence="1">
    <location>
        <begin position="24"/>
        <end position="367"/>
    </location>
</feature>
<keyword evidence="1" id="KW-0732">Signal</keyword>